<dbReference type="RefSeq" id="WP_041891905.1">
    <property type="nucleotide sequence ID" value="NZ_CP010817.1"/>
</dbReference>
<evidence type="ECO:0000256" key="10">
    <source>
        <dbReference type="ARBA" id="ARBA00052219"/>
    </source>
</evidence>
<evidence type="ECO:0000256" key="5">
    <source>
        <dbReference type="ARBA" id="ARBA00022643"/>
    </source>
</evidence>
<evidence type="ECO:0000313" key="14">
    <source>
        <dbReference type="Proteomes" id="UP000183496"/>
    </source>
</evidence>
<dbReference type="InterPro" id="IPR039261">
    <property type="entry name" value="FNR_nucleotide-bd"/>
</dbReference>
<dbReference type="Gene3D" id="3.40.50.360">
    <property type="match status" value="1"/>
</dbReference>
<comment type="catalytic activity">
    <reaction evidence="10">
        <text>hydrogen sulfide + 3 NADP(+) + 3 H2O = sulfite + 3 NADPH + 4 H(+)</text>
        <dbReference type="Rhea" id="RHEA:13801"/>
        <dbReference type="ChEBI" id="CHEBI:15377"/>
        <dbReference type="ChEBI" id="CHEBI:15378"/>
        <dbReference type="ChEBI" id="CHEBI:17359"/>
        <dbReference type="ChEBI" id="CHEBI:29919"/>
        <dbReference type="ChEBI" id="CHEBI:57783"/>
        <dbReference type="ChEBI" id="CHEBI:58349"/>
        <dbReference type="EC" id="1.8.1.2"/>
    </reaction>
</comment>
<gene>
    <name evidence="13" type="ORF">SAMN04488089_11654</name>
</gene>
<reference evidence="13 14" key="1">
    <citation type="submission" date="2016-10" db="EMBL/GenBank/DDBJ databases">
        <authorList>
            <person name="Varghese N."/>
            <person name="Submissions S."/>
        </authorList>
    </citation>
    <scope>NUCLEOTIDE SEQUENCE [LARGE SCALE GENOMIC DNA]</scope>
    <source>
        <strain evidence="14">DSM 19823 / KCTC 23066 / CCTCC M 208030 / D25</strain>
    </source>
</reference>
<dbReference type="InterPro" id="IPR001094">
    <property type="entry name" value="Flavdoxin-like"/>
</dbReference>
<evidence type="ECO:0000259" key="12">
    <source>
        <dbReference type="PROSITE" id="PS51384"/>
    </source>
</evidence>
<dbReference type="PRINTS" id="PR00369">
    <property type="entry name" value="FLAVODOXIN"/>
</dbReference>
<keyword evidence="6" id="KW-0274">FAD</keyword>
<dbReference type="EMBL" id="FOFY01000016">
    <property type="protein sequence ID" value="SER45614.1"/>
    <property type="molecule type" value="Genomic_DNA"/>
</dbReference>
<dbReference type="GO" id="GO:0019344">
    <property type="term" value="P:cysteine biosynthetic process"/>
    <property type="evidence" value="ECO:0007669"/>
    <property type="project" value="UniProtKB-KW"/>
</dbReference>
<comment type="caution">
    <text evidence="13">The sequence shown here is derived from an EMBL/GenBank/DDBJ whole genome shotgun (WGS) entry which is preliminary data.</text>
</comment>
<keyword evidence="7" id="KW-0521">NADP</keyword>
<dbReference type="GO" id="GO:0005829">
    <property type="term" value="C:cytosol"/>
    <property type="evidence" value="ECO:0007669"/>
    <property type="project" value="TreeGrafter"/>
</dbReference>
<dbReference type="InterPro" id="IPR001709">
    <property type="entry name" value="Flavoprot_Pyr_Nucl_cyt_Rdtase"/>
</dbReference>
<evidence type="ECO:0000256" key="8">
    <source>
        <dbReference type="ARBA" id="ARBA00023002"/>
    </source>
</evidence>
<sequence length="562" mass="63818">MQFDQKITSLQKQVENYSREELIWFNGYLSGLLAQNEIQPSNPIAVNQSSKVSVKPLILYGSETGNSKKVALELLKLCKQNKLQAKSLDLATYKVEDLSKEDFIILICSTQGEGEPPLSAQKFFDSLSKVKLELSDVRYCLLALGDSSYPLFCKAGEDLDKLLLQQGAQSILPLKKLDVDYKEYTATWFKTVLDTIDKSRGSIVEEGNHKDINAQITVEKPNVKKEYQGVVSHNVLLNDRESNKQTYHLEIRSDITIDYQPGDAIGVYPPNKLGTMISIAKLLGEESRYEELEGLSITGLTKGVLNKLSSYLGVDIIEDKIDLLDLLETYSNRKPIELDGIKAILQPIAPRLYSISSSNLAHEDEVHLTVALDQFLVGEEKKQGLCSSYFSELEVGQELSFYIHRNSEFYLPDSDKDIIMIGPGTGIAPFRGFIEHRDTSGAEGRNWLFFGEQHFVCDFYYQTEIQQWLESGVLTNLDTAFSRDQKHKIYVQDRLRERASEVWNWIESGAIIYVCGQKSPMSEDVERVLVEIIMEQQNTSFKAAEEYLEEMFLSGQYRKDVY</sequence>
<keyword evidence="8" id="KW-0560">Oxidoreductase</keyword>
<keyword evidence="14" id="KW-1185">Reference proteome</keyword>
<evidence type="ECO:0000259" key="11">
    <source>
        <dbReference type="PROSITE" id="PS50902"/>
    </source>
</evidence>
<dbReference type="InterPro" id="IPR001433">
    <property type="entry name" value="OxRdtase_FAD/NAD-bd"/>
</dbReference>
<accession>A0AAJ4W6D5</accession>
<dbReference type="SUPFAM" id="SSF63380">
    <property type="entry name" value="Riboflavin synthase domain-like"/>
    <property type="match status" value="1"/>
</dbReference>
<comment type="cofactor">
    <cofactor evidence="1">
        <name>FMN</name>
        <dbReference type="ChEBI" id="CHEBI:58210"/>
    </cofactor>
</comment>
<keyword evidence="9" id="KW-0198">Cysteine biosynthesis</keyword>
<dbReference type="PROSITE" id="PS51384">
    <property type="entry name" value="FAD_FR"/>
    <property type="match status" value="1"/>
</dbReference>
<dbReference type="GO" id="GO:0050660">
    <property type="term" value="F:flavin adenine dinucleotide binding"/>
    <property type="evidence" value="ECO:0007669"/>
    <property type="project" value="TreeGrafter"/>
</dbReference>
<dbReference type="KEGG" id="mpw:MPR_1880"/>
<dbReference type="Pfam" id="PF00667">
    <property type="entry name" value="FAD_binding_1"/>
    <property type="match status" value="1"/>
</dbReference>
<dbReference type="GO" id="GO:0010181">
    <property type="term" value="F:FMN binding"/>
    <property type="evidence" value="ECO:0007669"/>
    <property type="project" value="InterPro"/>
</dbReference>
<keyword evidence="4" id="KW-0285">Flavoprotein</keyword>
<dbReference type="SUPFAM" id="SSF52343">
    <property type="entry name" value="Ferredoxin reductase-like, C-terminal NADP-linked domain"/>
    <property type="match status" value="1"/>
</dbReference>
<dbReference type="Gene3D" id="3.40.50.80">
    <property type="entry name" value="Nucleotide-binding domain of ferredoxin-NADP reductase (FNR) module"/>
    <property type="match status" value="1"/>
</dbReference>
<dbReference type="Pfam" id="PF00175">
    <property type="entry name" value="NAD_binding_1"/>
    <property type="match status" value="1"/>
</dbReference>
<dbReference type="AlphaFoldDB" id="A0AAJ4W6D5"/>
<dbReference type="Pfam" id="PF00258">
    <property type="entry name" value="Flavodoxin_1"/>
    <property type="match status" value="1"/>
</dbReference>
<feature type="domain" description="Flavodoxin-like" evidence="11">
    <location>
        <begin position="56"/>
        <end position="193"/>
    </location>
</feature>
<evidence type="ECO:0000256" key="7">
    <source>
        <dbReference type="ARBA" id="ARBA00022857"/>
    </source>
</evidence>
<dbReference type="InterPro" id="IPR017938">
    <property type="entry name" value="Riboflavin_synthase-like_b-brl"/>
</dbReference>
<dbReference type="InterPro" id="IPR003097">
    <property type="entry name" value="CysJ-like_FAD-binding"/>
</dbReference>
<evidence type="ECO:0000256" key="1">
    <source>
        <dbReference type="ARBA" id="ARBA00001917"/>
    </source>
</evidence>
<dbReference type="EC" id="1.8.1.2" evidence="3"/>
<dbReference type="PANTHER" id="PTHR19384:SF128">
    <property type="entry name" value="NADPH OXIDOREDUCTASE A"/>
    <property type="match status" value="1"/>
</dbReference>
<keyword evidence="5" id="KW-0288">FMN</keyword>
<dbReference type="Proteomes" id="UP000183496">
    <property type="component" value="Unassembled WGS sequence"/>
</dbReference>
<dbReference type="InterPro" id="IPR029039">
    <property type="entry name" value="Flavoprotein-like_sf"/>
</dbReference>
<evidence type="ECO:0000256" key="3">
    <source>
        <dbReference type="ARBA" id="ARBA00012604"/>
    </source>
</evidence>
<evidence type="ECO:0000313" key="13">
    <source>
        <dbReference type="EMBL" id="SER45614.1"/>
    </source>
</evidence>
<organism evidence="13 14">
    <name type="scientific">Myroides profundi</name>
    <dbReference type="NCBI Taxonomy" id="480520"/>
    <lineage>
        <taxon>Bacteria</taxon>
        <taxon>Pseudomonadati</taxon>
        <taxon>Bacteroidota</taxon>
        <taxon>Flavobacteriia</taxon>
        <taxon>Flavobacteriales</taxon>
        <taxon>Flavobacteriaceae</taxon>
        <taxon>Myroides</taxon>
    </lineage>
</organism>
<name>A0AAJ4W6D5_MYRPR</name>
<dbReference type="PROSITE" id="PS50902">
    <property type="entry name" value="FLAVODOXIN_LIKE"/>
    <property type="match status" value="1"/>
</dbReference>
<dbReference type="PANTHER" id="PTHR19384">
    <property type="entry name" value="NITRIC OXIDE SYNTHASE-RELATED"/>
    <property type="match status" value="1"/>
</dbReference>
<evidence type="ECO:0000256" key="6">
    <source>
        <dbReference type="ARBA" id="ARBA00022827"/>
    </source>
</evidence>
<comment type="cofactor">
    <cofactor evidence="2">
        <name>FAD</name>
        <dbReference type="ChEBI" id="CHEBI:57692"/>
    </cofactor>
</comment>
<dbReference type="Gene3D" id="2.40.30.10">
    <property type="entry name" value="Translation factors"/>
    <property type="match status" value="2"/>
</dbReference>
<dbReference type="InterPro" id="IPR008254">
    <property type="entry name" value="Flavodoxin/NO_synth"/>
</dbReference>
<keyword evidence="9" id="KW-0028">Amino-acid biosynthesis</keyword>
<dbReference type="FunFam" id="3.40.50.80:FF:000001">
    <property type="entry name" value="NADPH--cytochrome P450 reductase 1"/>
    <property type="match status" value="1"/>
</dbReference>
<dbReference type="GO" id="GO:0004783">
    <property type="term" value="F:sulfite reductase (NADPH) activity"/>
    <property type="evidence" value="ECO:0007669"/>
    <property type="project" value="UniProtKB-EC"/>
</dbReference>
<proteinExistence type="predicted"/>
<evidence type="ECO:0000256" key="2">
    <source>
        <dbReference type="ARBA" id="ARBA00001974"/>
    </source>
</evidence>
<evidence type="ECO:0000256" key="9">
    <source>
        <dbReference type="ARBA" id="ARBA00023192"/>
    </source>
</evidence>
<dbReference type="SUPFAM" id="SSF52218">
    <property type="entry name" value="Flavoproteins"/>
    <property type="match status" value="1"/>
</dbReference>
<evidence type="ECO:0000256" key="4">
    <source>
        <dbReference type="ARBA" id="ARBA00022630"/>
    </source>
</evidence>
<protein>
    <recommendedName>
        <fullName evidence="3">assimilatory sulfite reductase (NADPH)</fullName>
        <ecNumber evidence="3">1.8.1.2</ecNumber>
    </recommendedName>
</protein>
<dbReference type="InterPro" id="IPR017927">
    <property type="entry name" value="FAD-bd_FR_type"/>
</dbReference>
<feature type="domain" description="FAD-binding FR-type" evidence="12">
    <location>
        <begin position="224"/>
        <end position="412"/>
    </location>
</feature>
<dbReference type="PRINTS" id="PR00371">
    <property type="entry name" value="FPNCR"/>
</dbReference>